<dbReference type="Pfam" id="PF02758">
    <property type="entry name" value="PYRIN"/>
    <property type="match status" value="1"/>
</dbReference>
<dbReference type="Ensembl" id="ENSGMOT00000042862.1">
    <property type="protein sequence ID" value="ENSGMOP00000066962.1"/>
    <property type="gene ID" value="ENSGMOG00000027810.1"/>
</dbReference>
<proteinExistence type="predicted"/>
<dbReference type="SUPFAM" id="SSF47986">
    <property type="entry name" value="DEATH domain"/>
    <property type="match status" value="1"/>
</dbReference>
<reference evidence="2" key="2">
    <citation type="submission" date="2025-09" db="UniProtKB">
        <authorList>
            <consortium name="Ensembl"/>
        </authorList>
    </citation>
    <scope>IDENTIFICATION</scope>
</reference>
<sequence length="101" mass="11535">MNIREILLNSLEELGSNDFKKFQSYLSDSGQIDFKPIPKSFLEDPLEHVTVDHMVECYGHGRAVTVTLGILRKMNLNENARKLEEKTRCGSAKEVKGMEKH</sequence>
<name>A0A8C5CY42_GADMO</name>
<dbReference type="OMA" id="SCMIDSY"/>
<evidence type="ECO:0000313" key="3">
    <source>
        <dbReference type="Proteomes" id="UP000694546"/>
    </source>
</evidence>
<dbReference type="CDD" id="cd08321">
    <property type="entry name" value="Pyrin_ASC-like"/>
    <property type="match status" value="1"/>
</dbReference>
<dbReference type="Proteomes" id="UP000694546">
    <property type="component" value="Chromosome 3"/>
</dbReference>
<dbReference type="InterPro" id="IPR004020">
    <property type="entry name" value="DAPIN"/>
</dbReference>
<evidence type="ECO:0000313" key="2">
    <source>
        <dbReference type="Ensembl" id="ENSGMOP00000066962.1"/>
    </source>
</evidence>
<dbReference type="GeneTree" id="ENSGT01120000272237"/>
<dbReference type="AlphaFoldDB" id="A0A8C5CY42"/>
<protein>
    <recommendedName>
        <fullName evidence="1">Pyrin domain-containing protein</fullName>
    </recommendedName>
</protein>
<dbReference type="PROSITE" id="PS50824">
    <property type="entry name" value="DAPIN"/>
    <property type="match status" value="1"/>
</dbReference>
<evidence type="ECO:0000259" key="1">
    <source>
        <dbReference type="PROSITE" id="PS50824"/>
    </source>
</evidence>
<feature type="domain" description="Pyrin" evidence="1">
    <location>
        <begin position="1"/>
        <end position="89"/>
    </location>
</feature>
<dbReference type="SMART" id="SM01289">
    <property type="entry name" value="PYRIN"/>
    <property type="match status" value="1"/>
</dbReference>
<dbReference type="InterPro" id="IPR011029">
    <property type="entry name" value="DEATH-like_dom_sf"/>
</dbReference>
<organism evidence="2 3">
    <name type="scientific">Gadus morhua</name>
    <name type="common">Atlantic cod</name>
    <dbReference type="NCBI Taxonomy" id="8049"/>
    <lineage>
        <taxon>Eukaryota</taxon>
        <taxon>Metazoa</taxon>
        <taxon>Chordata</taxon>
        <taxon>Craniata</taxon>
        <taxon>Vertebrata</taxon>
        <taxon>Euteleostomi</taxon>
        <taxon>Actinopterygii</taxon>
        <taxon>Neopterygii</taxon>
        <taxon>Teleostei</taxon>
        <taxon>Neoteleostei</taxon>
        <taxon>Acanthomorphata</taxon>
        <taxon>Zeiogadaria</taxon>
        <taxon>Gadariae</taxon>
        <taxon>Gadiformes</taxon>
        <taxon>Gadoidei</taxon>
        <taxon>Gadidae</taxon>
        <taxon>Gadus</taxon>
    </lineage>
</organism>
<dbReference type="Gene3D" id="1.10.533.10">
    <property type="entry name" value="Death Domain, Fas"/>
    <property type="match status" value="1"/>
</dbReference>
<reference evidence="2" key="1">
    <citation type="submission" date="2025-08" db="UniProtKB">
        <authorList>
            <consortium name="Ensembl"/>
        </authorList>
    </citation>
    <scope>IDENTIFICATION</scope>
</reference>
<accession>A0A8C5CY42</accession>
<keyword evidence="3" id="KW-1185">Reference proteome</keyword>